<evidence type="ECO:0000256" key="2">
    <source>
        <dbReference type="ARBA" id="ARBA00022737"/>
    </source>
</evidence>
<feature type="repeat" description="WD" evidence="3">
    <location>
        <begin position="11"/>
        <end position="54"/>
    </location>
</feature>
<dbReference type="SMART" id="SM00320">
    <property type="entry name" value="WD40"/>
    <property type="match status" value="1"/>
</dbReference>
<reference evidence="4 5" key="1">
    <citation type="submission" date="2021-04" db="EMBL/GenBank/DDBJ databases">
        <authorList>
            <person name="Bliznina A."/>
        </authorList>
    </citation>
    <scope>NUCLEOTIDE SEQUENCE [LARGE SCALE GENOMIC DNA]</scope>
</reference>
<evidence type="ECO:0000256" key="3">
    <source>
        <dbReference type="PROSITE-ProRule" id="PRU00221"/>
    </source>
</evidence>
<dbReference type="InterPro" id="IPR001680">
    <property type="entry name" value="WD40_rpt"/>
</dbReference>
<dbReference type="InterPro" id="IPR036322">
    <property type="entry name" value="WD40_repeat_dom_sf"/>
</dbReference>
<accession>A0ABN7TAN6</accession>
<gene>
    <name evidence="4" type="ORF">OKIOD_LOCUS15452</name>
</gene>
<dbReference type="PROSITE" id="PS00678">
    <property type="entry name" value="WD_REPEATS_1"/>
    <property type="match status" value="1"/>
</dbReference>
<sequence>MNEDGITRTQFIPHSAPISALKFGNDASKCLLATCGEDRKLKIWDVSRAGQTAAHSFDLVSTGSGLNFNSEDSKPDTEQR</sequence>
<dbReference type="PROSITE" id="PS50294">
    <property type="entry name" value="WD_REPEATS_REGION"/>
    <property type="match status" value="1"/>
</dbReference>
<proteinExistence type="predicted"/>
<dbReference type="InterPro" id="IPR019775">
    <property type="entry name" value="WD40_repeat_CS"/>
</dbReference>
<keyword evidence="1 3" id="KW-0853">WD repeat</keyword>
<dbReference type="SUPFAM" id="SSF50978">
    <property type="entry name" value="WD40 repeat-like"/>
    <property type="match status" value="1"/>
</dbReference>
<name>A0ABN7TAN6_OIKDI</name>
<keyword evidence="5" id="KW-1185">Reference proteome</keyword>
<dbReference type="Proteomes" id="UP001158576">
    <property type="component" value="Chromosome 2"/>
</dbReference>
<evidence type="ECO:0000256" key="1">
    <source>
        <dbReference type="ARBA" id="ARBA00022574"/>
    </source>
</evidence>
<evidence type="ECO:0000313" key="5">
    <source>
        <dbReference type="Proteomes" id="UP001158576"/>
    </source>
</evidence>
<keyword evidence="2" id="KW-0677">Repeat</keyword>
<evidence type="ECO:0000313" key="4">
    <source>
        <dbReference type="EMBL" id="CAG5112473.1"/>
    </source>
</evidence>
<organism evidence="4 5">
    <name type="scientific">Oikopleura dioica</name>
    <name type="common">Tunicate</name>
    <dbReference type="NCBI Taxonomy" id="34765"/>
    <lineage>
        <taxon>Eukaryota</taxon>
        <taxon>Metazoa</taxon>
        <taxon>Chordata</taxon>
        <taxon>Tunicata</taxon>
        <taxon>Appendicularia</taxon>
        <taxon>Copelata</taxon>
        <taxon>Oikopleuridae</taxon>
        <taxon>Oikopleura</taxon>
    </lineage>
</organism>
<dbReference type="InterPro" id="IPR015943">
    <property type="entry name" value="WD40/YVTN_repeat-like_dom_sf"/>
</dbReference>
<dbReference type="EMBL" id="OU015567">
    <property type="protein sequence ID" value="CAG5112473.1"/>
    <property type="molecule type" value="Genomic_DNA"/>
</dbReference>
<dbReference type="Gene3D" id="2.130.10.10">
    <property type="entry name" value="YVTN repeat-like/Quinoprotein amine dehydrogenase"/>
    <property type="match status" value="1"/>
</dbReference>
<protein>
    <submittedName>
        <fullName evidence="4">Oidioi.mRNA.OKI2018_I69.chr2.g6687.t1.cds</fullName>
    </submittedName>
</protein>
<dbReference type="PROSITE" id="PS50082">
    <property type="entry name" value="WD_REPEATS_2"/>
    <property type="match status" value="1"/>
</dbReference>